<comment type="caution">
    <text evidence="4">The sequence shown here is derived from an EMBL/GenBank/DDBJ whole genome shotgun (WGS) entry which is preliminary data.</text>
</comment>
<dbReference type="Proteomes" id="UP001501757">
    <property type="component" value="Unassembled WGS sequence"/>
</dbReference>
<dbReference type="Gene3D" id="3.10.20.10">
    <property type="match status" value="1"/>
</dbReference>
<keyword evidence="1 3" id="KW-0963">Cytoplasm</keyword>
<evidence type="ECO:0000256" key="1">
    <source>
        <dbReference type="ARBA" id="ARBA00022490"/>
    </source>
</evidence>
<dbReference type="InterPro" id="IPR016193">
    <property type="entry name" value="Cytidine_deaminase-like"/>
</dbReference>
<proteinExistence type="inferred from homology"/>
<dbReference type="PIRSF" id="PIRSF015626">
    <property type="entry name" value="FdhD"/>
    <property type="match status" value="1"/>
</dbReference>
<evidence type="ECO:0000313" key="5">
    <source>
        <dbReference type="Proteomes" id="UP001501757"/>
    </source>
</evidence>
<protein>
    <recommendedName>
        <fullName evidence="3">Sulfur carrier protein FdhD</fullName>
    </recommendedName>
</protein>
<dbReference type="RefSeq" id="WP_343841891.1">
    <property type="nucleotide sequence ID" value="NZ_BAAAEI010000006.1"/>
</dbReference>
<name>A0ABN0WSP6_9ALTE</name>
<gene>
    <name evidence="3 4" type="primary">fdhD</name>
    <name evidence="4" type="ORF">GCM10009092_07320</name>
</gene>
<comment type="similarity">
    <text evidence="3">Belongs to the FdhD family.</text>
</comment>
<reference evidence="4 5" key="1">
    <citation type="journal article" date="2019" name="Int. J. Syst. Evol. Microbiol.">
        <title>The Global Catalogue of Microorganisms (GCM) 10K type strain sequencing project: providing services to taxonomists for standard genome sequencing and annotation.</title>
        <authorList>
            <consortium name="The Broad Institute Genomics Platform"/>
            <consortium name="The Broad Institute Genome Sequencing Center for Infectious Disease"/>
            <person name="Wu L."/>
            <person name="Ma J."/>
        </authorList>
    </citation>
    <scope>NUCLEOTIDE SEQUENCE [LARGE SCALE GENOMIC DNA]</scope>
    <source>
        <strain evidence="4 5">JCM 13378</strain>
    </source>
</reference>
<dbReference type="Gene3D" id="3.40.140.10">
    <property type="entry name" value="Cytidine Deaminase, domain 2"/>
    <property type="match status" value="1"/>
</dbReference>
<dbReference type="SUPFAM" id="SSF53927">
    <property type="entry name" value="Cytidine deaminase-like"/>
    <property type="match status" value="1"/>
</dbReference>
<keyword evidence="5" id="KW-1185">Reference proteome</keyword>
<dbReference type="NCBIfam" id="TIGR00129">
    <property type="entry name" value="fdhD_narQ"/>
    <property type="match status" value="1"/>
</dbReference>
<evidence type="ECO:0000256" key="2">
    <source>
        <dbReference type="ARBA" id="ARBA00023150"/>
    </source>
</evidence>
<dbReference type="PANTHER" id="PTHR30592">
    <property type="entry name" value="FORMATE DEHYDROGENASE"/>
    <property type="match status" value="1"/>
</dbReference>
<keyword evidence="2 3" id="KW-0501">Molybdenum cofactor biosynthesis</keyword>
<feature type="active site" description="Cysteine persulfide intermediate" evidence="3">
    <location>
        <position position="116"/>
    </location>
</feature>
<evidence type="ECO:0000313" key="4">
    <source>
        <dbReference type="EMBL" id="GAA0345381.1"/>
    </source>
</evidence>
<comment type="function">
    <text evidence="3">Required for formate dehydrogenase (FDH) activity. Acts as a sulfur carrier protein that transfers sulfur from IscS to the molybdenum cofactor prior to its insertion into FDH.</text>
</comment>
<dbReference type="HAMAP" id="MF_00187">
    <property type="entry name" value="FdhD"/>
    <property type="match status" value="1"/>
</dbReference>
<comment type="caution">
    <text evidence="3">Lacks conserved residue(s) required for the propagation of feature annotation.</text>
</comment>
<comment type="subcellular location">
    <subcellularLocation>
        <location evidence="3">Cytoplasm</location>
    </subcellularLocation>
</comment>
<dbReference type="PANTHER" id="PTHR30592:SF1">
    <property type="entry name" value="SULFUR CARRIER PROTEIN FDHD"/>
    <property type="match status" value="1"/>
</dbReference>
<dbReference type="EMBL" id="BAAAEI010000006">
    <property type="protein sequence ID" value="GAA0345381.1"/>
    <property type="molecule type" value="Genomic_DNA"/>
</dbReference>
<sequence length="270" mass="28994">MSAQDHTNTSQQPECYQYQEVSDNQNTGQFPLAAETALAISYNGISHAVMMISPGDVEDFVLGFSLSNGIIDVATQIHDMVVSESDGACLADVTLSNKALWILKQSRRQLAGTSGCGICGVAALEQALPALTPLIPAPLPAPELFLALRSKITAVQQQARCSGAMHAALYLDGDGHIQLCREDIGRHNALDKLIGALLRKQLNPHTGMVVLTSRGSLELVQKAVRAKVGTLVTLAAPTALSVDWARRYNLNLLHLPRQSAPRLYSPAHDK</sequence>
<dbReference type="Pfam" id="PF02634">
    <property type="entry name" value="FdhD-NarQ"/>
    <property type="match status" value="1"/>
</dbReference>
<accession>A0ABN0WSP6</accession>
<dbReference type="InterPro" id="IPR003786">
    <property type="entry name" value="FdhD"/>
</dbReference>
<evidence type="ECO:0000256" key="3">
    <source>
        <dbReference type="HAMAP-Rule" id="MF_00187"/>
    </source>
</evidence>
<organism evidence="4 5">
    <name type="scientific">Bowmanella denitrificans</name>
    <dbReference type="NCBI Taxonomy" id="366582"/>
    <lineage>
        <taxon>Bacteria</taxon>
        <taxon>Pseudomonadati</taxon>
        <taxon>Pseudomonadota</taxon>
        <taxon>Gammaproteobacteria</taxon>
        <taxon>Alteromonadales</taxon>
        <taxon>Alteromonadaceae</taxon>
        <taxon>Bowmanella</taxon>
    </lineage>
</organism>